<dbReference type="InterPro" id="IPR025192">
    <property type="entry name" value="Succ_DH/fum_Rdtase_N"/>
</dbReference>
<reference evidence="7 10" key="4">
    <citation type="submission" date="2018-08" db="EMBL/GenBank/DDBJ databases">
        <title>A genome reference for cultivated species of the human gut microbiota.</title>
        <authorList>
            <person name="Zou Y."/>
            <person name="Xue W."/>
            <person name="Luo G."/>
        </authorList>
    </citation>
    <scope>NUCLEOTIDE SEQUENCE [LARGE SCALE GENOMIC DNA]</scope>
    <source>
        <strain evidence="7 10">TF05-12AC</strain>
    </source>
</reference>
<gene>
    <name evidence="5" type="primary">frdB_2</name>
    <name evidence="6" type="ORF">B5F11_02580</name>
    <name evidence="7" type="ORF">DXC40_01790</name>
    <name evidence="5" type="ORF">ERS852551_01391</name>
</gene>
<evidence type="ECO:0000256" key="3">
    <source>
        <dbReference type="ARBA" id="ARBA00034078"/>
    </source>
</evidence>
<proteinExistence type="inferred from homology"/>
<dbReference type="InterPro" id="IPR012675">
    <property type="entry name" value="Beta-grasp_dom_sf"/>
</dbReference>
<comment type="similarity">
    <text evidence="2">Belongs to the succinate dehydrogenase/fumarate reductase iron-sulfur protein family.</text>
</comment>
<evidence type="ECO:0000256" key="2">
    <source>
        <dbReference type="ARBA" id="ARBA00009433"/>
    </source>
</evidence>
<evidence type="ECO:0000259" key="4">
    <source>
        <dbReference type="Pfam" id="PF13085"/>
    </source>
</evidence>
<dbReference type="EMBL" id="QVME01000001">
    <property type="protein sequence ID" value="RGE69819.1"/>
    <property type="molecule type" value="Genomic_DNA"/>
</dbReference>
<dbReference type="GeneID" id="72465421"/>
<evidence type="ECO:0000313" key="10">
    <source>
        <dbReference type="Proteomes" id="UP000260828"/>
    </source>
</evidence>
<dbReference type="InterPro" id="IPR036010">
    <property type="entry name" value="2Fe-2S_ferredoxin-like_sf"/>
</dbReference>
<dbReference type="RefSeq" id="WP_006875328.1">
    <property type="nucleotide sequence ID" value="NZ_CABIWA010000011.1"/>
</dbReference>
<comment type="cofactor">
    <cofactor evidence="3">
        <name>[2Fe-2S] cluster</name>
        <dbReference type="ChEBI" id="CHEBI:190135"/>
    </cofactor>
</comment>
<dbReference type="SUPFAM" id="SSF54292">
    <property type="entry name" value="2Fe-2S ferredoxin-like"/>
    <property type="match status" value="1"/>
</dbReference>
<dbReference type="EMBL" id="CZBE01000008">
    <property type="protein sequence ID" value="CUP62534.1"/>
    <property type="molecule type" value="Genomic_DNA"/>
</dbReference>
<dbReference type="Proteomes" id="UP000260828">
    <property type="component" value="Unassembled WGS sequence"/>
</dbReference>
<name>A0A174PMS5_9FIRM</name>
<evidence type="ECO:0000313" key="7">
    <source>
        <dbReference type="EMBL" id="RGE69819.1"/>
    </source>
</evidence>
<reference evidence="6" key="3">
    <citation type="journal article" date="2018" name="BMC Genomics">
        <title>Whole genome sequencing and function prediction of 133 gut anaerobes isolated from chicken caecum in pure cultures.</title>
        <authorList>
            <person name="Medvecky M."/>
            <person name="Cejkova D."/>
            <person name="Polansky O."/>
            <person name="Karasova D."/>
            <person name="Kubasova T."/>
            <person name="Cizek A."/>
            <person name="Rychlik I."/>
        </authorList>
    </citation>
    <scope>NUCLEOTIDE SEQUENCE</scope>
    <source>
        <strain evidence="6">An175</strain>
    </source>
</reference>
<organism evidence="5 8">
    <name type="scientific">Anaerotruncus colihominis</name>
    <dbReference type="NCBI Taxonomy" id="169435"/>
    <lineage>
        <taxon>Bacteria</taxon>
        <taxon>Bacillati</taxon>
        <taxon>Bacillota</taxon>
        <taxon>Clostridia</taxon>
        <taxon>Eubacteriales</taxon>
        <taxon>Oscillospiraceae</taxon>
        <taxon>Anaerotruncus</taxon>
    </lineage>
</organism>
<dbReference type="Gene3D" id="3.10.20.30">
    <property type="match status" value="1"/>
</dbReference>
<evidence type="ECO:0000256" key="1">
    <source>
        <dbReference type="ARBA" id="ARBA00001927"/>
    </source>
</evidence>
<feature type="domain" description="Succinate dehydogenase/fumarate reductase N-terminal" evidence="4">
    <location>
        <begin position="7"/>
        <end position="100"/>
    </location>
</feature>
<dbReference type="GO" id="GO:0009055">
    <property type="term" value="F:electron transfer activity"/>
    <property type="evidence" value="ECO:0007669"/>
    <property type="project" value="InterPro"/>
</dbReference>
<dbReference type="Proteomes" id="UP000196386">
    <property type="component" value="Unassembled WGS sequence"/>
</dbReference>
<protein>
    <submittedName>
        <fullName evidence="5">Fumarate reductase iron-sulfur subunit</fullName>
    </submittedName>
</protein>
<sequence>MRTIATTIRRYSAEKGAYSQEYTVPVDEHEVLSVMNVLEYIYTHLDDTLAFFSHAACKQAACGKCLIKINGKPRLACKERADTDELLLEPAGKTVIRDLISK</sequence>
<dbReference type="Proteomes" id="UP000095765">
    <property type="component" value="Unassembled WGS sequence"/>
</dbReference>
<dbReference type="OrthoDB" id="9804391at2"/>
<comment type="cofactor">
    <cofactor evidence="1">
        <name>[3Fe-4S] cluster</name>
        <dbReference type="ChEBI" id="CHEBI:21137"/>
    </cofactor>
</comment>
<dbReference type="EMBL" id="NFKP01000002">
    <property type="protein sequence ID" value="OUP70973.1"/>
    <property type="molecule type" value="Genomic_DNA"/>
</dbReference>
<evidence type="ECO:0000313" key="6">
    <source>
        <dbReference type="EMBL" id="OUP70973.1"/>
    </source>
</evidence>
<dbReference type="AlphaFoldDB" id="A0A174PMS5"/>
<reference evidence="5 8" key="1">
    <citation type="submission" date="2015-09" db="EMBL/GenBank/DDBJ databases">
        <authorList>
            <consortium name="Pathogen Informatics"/>
        </authorList>
    </citation>
    <scope>NUCLEOTIDE SEQUENCE [LARGE SCALE GENOMIC DNA]</scope>
    <source>
        <strain evidence="5 8">2789STDY5834939</strain>
    </source>
</reference>
<dbReference type="Pfam" id="PF13085">
    <property type="entry name" value="Fer2_3"/>
    <property type="match status" value="1"/>
</dbReference>
<evidence type="ECO:0000313" key="5">
    <source>
        <dbReference type="EMBL" id="CUP62534.1"/>
    </source>
</evidence>
<dbReference type="GO" id="GO:0051536">
    <property type="term" value="F:iron-sulfur cluster binding"/>
    <property type="evidence" value="ECO:0007669"/>
    <property type="project" value="InterPro"/>
</dbReference>
<evidence type="ECO:0000313" key="9">
    <source>
        <dbReference type="Proteomes" id="UP000196386"/>
    </source>
</evidence>
<reference evidence="9" key="2">
    <citation type="submission" date="2017-04" db="EMBL/GenBank/DDBJ databases">
        <title>Function of individual gut microbiota members based on whole genome sequencing of pure cultures obtained from chicken caecum.</title>
        <authorList>
            <person name="Medvecky M."/>
            <person name="Cejkova D."/>
            <person name="Polansky O."/>
            <person name="Karasova D."/>
            <person name="Kubasova T."/>
            <person name="Cizek A."/>
            <person name="Rychlik I."/>
        </authorList>
    </citation>
    <scope>NUCLEOTIDE SEQUENCE [LARGE SCALE GENOMIC DNA]</scope>
    <source>
        <strain evidence="9">An175</strain>
    </source>
</reference>
<accession>A0A174PMS5</accession>
<evidence type="ECO:0000313" key="8">
    <source>
        <dbReference type="Proteomes" id="UP000095765"/>
    </source>
</evidence>